<dbReference type="OrthoDB" id="1429333at2"/>
<comment type="caution">
    <text evidence="1">The sequence shown here is derived from an EMBL/GenBank/DDBJ whole genome shotgun (WGS) entry which is preliminary data.</text>
</comment>
<dbReference type="Proteomes" id="UP000275348">
    <property type="component" value="Unassembled WGS sequence"/>
</dbReference>
<dbReference type="InterPro" id="IPR005901">
    <property type="entry name" value="GLPGLI"/>
</dbReference>
<name>A0A3L9M6W0_9FLAO</name>
<evidence type="ECO:0000313" key="1">
    <source>
        <dbReference type="EMBL" id="RLZ08765.1"/>
    </source>
</evidence>
<keyword evidence="2" id="KW-1185">Reference proteome</keyword>
<protein>
    <submittedName>
        <fullName evidence="1">GLPGLI family protein</fullName>
    </submittedName>
</protein>
<reference evidence="1 2" key="1">
    <citation type="submission" date="2018-10" db="EMBL/GenBank/DDBJ databases">
        <authorList>
            <person name="Chen X."/>
        </authorList>
    </citation>
    <scope>NUCLEOTIDE SEQUENCE [LARGE SCALE GENOMIC DNA]</scope>
    <source>
        <strain evidence="1 2">YIM 102668</strain>
    </source>
</reference>
<proteinExistence type="predicted"/>
<gene>
    <name evidence="1" type="ORF">EAH69_09605</name>
</gene>
<evidence type="ECO:0000313" key="2">
    <source>
        <dbReference type="Proteomes" id="UP000275348"/>
    </source>
</evidence>
<dbReference type="EMBL" id="RDOJ01000012">
    <property type="protein sequence ID" value="RLZ08765.1"/>
    <property type="molecule type" value="Genomic_DNA"/>
</dbReference>
<sequence>MKQNLTLIFLLFFISNYAQEKLVVDYIFNYKYDLTKSSDARTLAIYKASNKNTGEYQLITTKEESIFNSIEKINNSQNVFDVEPYSVPSANLYNNILENYTLDPINFKGKNFIVKDTVTKYNWLLEREYDKILGYDVKKAVAKRFNITYEAWFAPSLPYKTGPGNIFGLPGLILKLKIILDQDDGVHQHIYTATKVDLNDKAKIIKPTKGELMMVDDFTVYFNKILRIEAEIENNKVETKID</sequence>
<dbReference type="RefSeq" id="WP_121934984.1">
    <property type="nucleotide sequence ID" value="NZ_RDOJ01000012.1"/>
</dbReference>
<accession>A0A3L9M6W0</accession>
<dbReference type="AlphaFoldDB" id="A0A3L9M6W0"/>
<organism evidence="1 2">
    <name type="scientific">Faecalibacter macacae</name>
    <dbReference type="NCBI Taxonomy" id="1859289"/>
    <lineage>
        <taxon>Bacteria</taxon>
        <taxon>Pseudomonadati</taxon>
        <taxon>Bacteroidota</taxon>
        <taxon>Flavobacteriia</taxon>
        <taxon>Flavobacteriales</taxon>
        <taxon>Weeksellaceae</taxon>
        <taxon>Faecalibacter</taxon>
    </lineage>
</organism>
<dbReference type="NCBIfam" id="TIGR01200">
    <property type="entry name" value="GLPGLI"/>
    <property type="match status" value="1"/>
</dbReference>
<dbReference type="Pfam" id="PF22252">
    <property type="entry name" value="PNGase_F-II_N"/>
    <property type="match status" value="1"/>
</dbReference>